<name>A0A941IKI5_9ACTN</name>
<proteinExistence type="predicted"/>
<dbReference type="Proteomes" id="UP000676325">
    <property type="component" value="Unassembled WGS sequence"/>
</dbReference>
<evidence type="ECO:0000259" key="2">
    <source>
        <dbReference type="Pfam" id="PF01609"/>
    </source>
</evidence>
<dbReference type="InterPro" id="IPR002559">
    <property type="entry name" value="Transposase_11"/>
</dbReference>
<evidence type="ECO:0000259" key="3">
    <source>
        <dbReference type="Pfam" id="PF13340"/>
    </source>
</evidence>
<feature type="domain" description="Transposase IS4-like" evidence="2">
    <location>
        <begin position="102"/>
        <end position="276"/>
    </location>
</feature>
<evidence type="ECO:0000313" key="5">
    <source>
        <dbReference type="Proteomes" id="UP000676325"/>
    </source>
</evidence>
<keyword evidence="5" id="KW-1185">Reference proteome</keyword>
<dbReference type="GO" id="GO:0003677">
    <property type="term" value="F:DNA binding"/>
    <property type="evidence" value="ECO:0007669"/>
    <property type="project" value="InterPro"/>
</dbReference>
<dbReference type="AlphaFoldDB" id="A0A941IKI5"/>
<protein>
    <submittedName>
        <fullName evidence="4">IS5 family transposase</fullName>
    </submittedName>
</protein>
<sequence>METIPAFARHDLTDAQWAVLEPLLPHGKRPGRPMVHSKRRLIDGIRWRTRAGVPWRDVPPYYGPWQCVYWLYRRWQLDGVWSAILTALQAGADANGLITWNLSVDSTVTRAHQHAAGARRDPGAQVEPPVGEPADHGLGRSRGGLTSKLHVAIEQGQRLLALVLTAGQRGDSPQFAPVLRRIRVPRIGPGRPRTRPDLVLADKAYSSWANRRFLSRRGIKGVIPVKEDQKANRKKKGSRGGRKHAFDRELYKLRHAVECGINRLKRHRAVATRYDKLTVRYEATAQIAAINDWS</sequence>
<reference evidence="4" key="1">
    <citation type="submission" date="2021-04" db="EMBL/GenBank/DDBJ databases">
        <title>Genome based classification of Actinospica acidithermotolerans sp. nov., an actinobacterium isolated from an Indonesian hot spring.</title>
        <authorList>
            <person name="Kusuma A.B."/>
            <person name="Putra K.E."/>
            <person name="Nafisah S."/>
            <person name="Loh J."/>
            <person name="Nouioui I."/>
            <person name="Goodfellow M."/>
        </authorList>
    </citation>
    <scope>NUCLEOTIDE SEQUENCE</scope>
    <source>
        <strain evidence="4">MGRD01-02</strain>
    </source>
</reference>
<dbReference type="PANTHER" id="PTHR30007">
    <property type="entry name" value="PHP DOMAIN PROTEIN"/>
    <property type="match status" value="1"/>
</dbReference>
<dbReference type="RefSeq" id="WP_212519287.1">
    <property type="nucleotide sequence ID" value="NZ_JAGSOH010000049.1"/>
</dbReference>
<dbReference type="GO" id="GO:0006313">
    <property type="term" value="P:DNA transposition"/>
    <property type="evidence" value="ECO:0007669"/>
    <property type="project" value="InterPro"/>
</dbReference>
<feature type="domain" description="Insertion element IS402-like" evidence="3">
    <location>
        <begin position="12"/>
        <end position="84"/>
    </location>
</feature>
<dbReference type="PANTHER" id="PTHR30007:SF1">
    <property type="entry name" value="BLR1914 PROTEIN"/>
    <property type="match status" value="1"/>
</dbReference>
<dbReference type="EMBL" id="JAGSOH010000049">
    <property type="protein sequence ID" value="MBR7828148.1"/>
    <property type="molecule type" value="Genomic_DNA"/>
</dbReference>
<organism evidence="4 5">
    <name type="scientific">Actinospica acidithermotolerans</name>
    <dbReference type="NCBI Taxonomy" id="2828514"/>
    <lineage>
        <taxon>Bacteria</taxon>
        <taxon>Bacillati</taxon>
        <taxon>Actinomycetota</taxon>
        <taxon>Actinomycetes</taxon>
        <taxon>Catenulisporales</taxon>
        <taxon>Actinospicaceae</taxon>
        <taxon>Actinospica</taxon>
    </lineage>
</organism>
<comment type="caution">
    <text evidence="4">The sequence shown here is derived from an EMBL/GenBank/DDBJ whole genome shotgun (WGS) entry which is preliminary data.</text>
</comment>
<evidence type="ECO:0000256" key="1">
    <source>
        <dbReference type="SAM" id="MobiDB-lite"/>
    </source>
</evidence>
<feature type="region of interest" description="Disordered" evidence="1">
    <location>
        <begin position="113"/>
        <end position="141"/>
    </location>
</feature>
<dbReference type="Pfam" id="PF13340">
    <property type="entry name" value="DUF4096"/>
    <property type="match status" value="1"/>
</dbReference>
<evidence type="ECO:0000313" key="4">
    <source>
        <dbReference type="EMBL" id="MBR7828148.1"/>
    </source>
</evidence>
<gene>
    <name evidence="4" type="ORF">KDK95_17660</name>
</gene>
<accession>A0A941IKI5</accession>
<dbReference type="Pfam" id="PF01609">
    <property type="entry name" value="DDE_Tnp_1"/>
    <property type="match status" value="1"/>
</dbReference>
<dbReference type="GO" id="GO:0004803">
    <property type="term" value="F:transposase activity"/>
    <property type="evidence" value="ECO:0007669"/>
    <property type="project" value="InterPro"/>
</dbReference>
<dbReference type="InterPro" id="IPR025161">
    <property type="entry name" value="IS402-like_dom"/>
</dbReference>
<dbReference type="NCBIfam" id="NF033580">
    <property type="entry name" value="transpos_IS5_3"/>
    <property type="match status" value="1"/>
</dbReference>